<name>C0BBW4_9FIRM</name>
<accession>C0BBW4</accession>
<reference evidence="1 2" key="1">
    <citation type="submission" date="2009-02" db="EMBL/GenBank/DDBJ databases">
        <authorList>
            <person name="Fulton L."/>
            <person name="Clifton S."/>
            <person name="Fulton B."/>
            <person name="Xu J."/>
            <person name="Minx P."/>
            <person name="Pepin K.H."/>
            <person name="Johnson M."/>
            <person name="Bhonagiri V."/>
            <person name="Nash W.E."/>
            <person name="Mardis E.R."/>
            <person name="Wilson R.K."/>
        </authorList>
    </citation>
    <scope>NUCLEOTIDE SEQUENCE [LARGE SCALE GENOMIC DNA]</scope>
    <source>
        <strain evidence="1 2">ATCC 27758</strain>
    </source>
</reference>
<protein>
    <submittedName>
        <fullName evidence="1">Uncharacterized protein</fullName>
    </submittedName>
</protein>
<dbReference type="HOGENOM" id="CLU_3288045_0_0_9"/>
<organism evidence="1 2">
    <name type="scientific">Coprococcus comes ATCC 27758</name>
    <dbReference type="NCBI Taxonomy" id="470146"/>
    <lineage>
        <taxon>Bacteria</taxon>
        <taxon>Bacillati</taxon>
        <taxon>Bacillota</taxon>
        <taxon>Clostridia</taxon>
        <taxon>Lachnospirales</taxon>
        <taxon>Lachnospiraceae</taxon>
        <taxon>Coprococcus</taxon>
    </lineage>
</organism>
<comment type="caution">
    <text evidence="1">The sequence shown here is derived from an EMBL/GenBank/DDBJ whole genome shotgun (WGS) entry which is preliminary data.</text>
</comment>
<reference evidence="1 2" key="2">
    <citation type="submission" date="2009-03" db="EMBL/GenBank/DDBJ databases">
        <title>Draft genome sequence of Coprococcus comes (ATCC 27758).</title>
        <authorList>
            <person name="Sudarsanam P."/>
            <person name="Ley R."/>
            <person name="Guruge J."/>
            <person name="Turnbaugh P.J."/>
            <person name="Mahowald M."/>
            <person name="Liep D."/>
            <person name="Gordon J."/>
        </authorList>
    </citation>
    <scope>NUCLEOTIDE SEQUENCE [LARGE SCALE GENOMIC DNA]</scope>
    <source>
        <strain evidence="1 2">ATCC 27758</strain>
    </source>
</reference>
<dbReference type="AlphaFoldDB" id="C0BBW4"/>
<gene>
    <name evidence="1" type="ORF">COPCOM_02572</name>
</gene>
<evidence type="ECO:0000313" key="1">
    <source>
        <dbReference type="EMBL" id="EEG89588.1"/>
    </source>
</evidence>
<sequence>MYDSGLLSELPYNQAGVSMPDYRAALVVKALEIEYNIFNV</sequence>
<proteinExistence type="predicted"/>
<dbReference type="Proteomes" id="UP000003793">
    <property type="component" value="Unassembled WGS sequence"/>
</dbReference>
<evidence type="ECO:0000313" key="2">
    <source>
        <dbReference type="Proteomes" id="UP000003793"/>
    </source>
</evidence>
<dbReference type="EMBL" id="ABVR01000041">
    <property type="protein sequence ID" value="EEG89588.1"/>
    <property type="molecule type" value="Genomic_DNA"/>
</dbReference>